<organism evidence="2">
    <name type="scientific">marine sediment metagenome</name>
    <dbReference type="NCBI Taxonomy" id="412755"/>
    <lineage>
        <taxon>unclassified sequences</taxon>
        <taxon>metagenomes</taxon>
        <taxon>ecological metagenomes</taxon>
    </lineage>
</organism>
<feature type="non-terminal residue" evidence="2">
    <location>
        <position position="80"/>
    </location>
</feature>
<evidence type="ECO:0008006" key="3">
    <source>
        <dbReference type="Google" id="ProtNLM"/>
    </source>
</evidence>
<evidence type="ECO:0000256" key="1">
    <source>
        <dbReference type="ARBA" id="ARBA00023125"/>
    </source>
</evidence>
<accession>X1KA87</accession>
<evidence type="ECO:0000313" key="2">
    <source>
        <dbReference type="EMBL" id="GAH78968.1"/>
    </source>
</evidence>
<name>X1KA87_9ZZZZ</name>
<proteinExistence type="predicted"/>
<dbReference type="AlphaFoldDB" id="X1KA87"/>
<dbReference type="Gene3D" id="1.10.150.130">
    <property type="match status" value="1"/>
</dbReference>
<keyword evidence="1" id="KW-0238">DNA-binding</keyword>
<sequence length="80" mass="9211">MRTQTAIKGFLNNRRAQNLSPQTIQLYELVLRKFGQCCPELPSSPGPVEEFLTSLNVSSETKHGSFKILKTFYRFIALRY</sequence>
<dbReference type="GO" id="GO:0003677">
    <property type="term" value="F:DNA binding"/>
    <property type="evidence" value="ECO:0007669"/>
    <property type="project" value="UniProtKB-KW"/>
</dbReference>
<dbReference type="InterPro" id="IPR010998">
    <property type="entry name" value="Integrase_recombinase_N"/>
</dbReference>
<dbReference type="EMBL" id="BARU01037925">
    <property type="protein sequence ID" value="GAH78968.1"/>
    <property type="molecule type" value="Genomic_DNA"/>
</dbReference>
<comment type="caution">
    <text evidence="2">The sequence shown here is derived from an EMBL/GenBank/DDBJ whole genome shotgun (WGS) entry which is preliminary data.</text>
</comment>
<protein>
    <recommendedName>
        <fullName evidence="3">Core-binding (CB) domain-containing protein</fullName>
    </recommendedName>
</protein>
<reference evidence="2" key="1">
    <citation type="journal article" date="2014" name="Front. Microbiol.">
        <title>High frequency of phylogenetically diverse reductive dehalogenase-homologous genes in deep subseafloor sedimentary metagenomes.</title>
        <authorList>
            <person name="Kawai M."/>
            <person name="Futagami T."/>
            <person name="Toyoda A."/>
            <person name="Takaki Y."/>
            <person name="Nishi S."/>
            <person name="Hori S."/>
            <person name="Arai W."/>
            <person name="Tsubouchi T."/>
            <person name="Morono Y."/>
            <person name="Uchiyama I."/>
            <person name="Ito T."/>
            <person name="Fujiyama A."/>
            <person name="Inagaki F."/>
            <person name="Takami H."/>
        </authorList>
    </citation>
    <scope>NUCLEOTIDE SEQUENCE</scope>
    <source>
        <strain evidence="2">Expedition CK06-06</strain>
    </source>
</reference>
<gene>
    <name evidence="2" type="ORF">S03H2_59013</name>
</gene>